<dbReference type="InterPro" id="IPR000085">
    <property type="entry name" value="RuvA"/>
</dbReference>
<dbReference type="Pfam" id="PF14520">
    <property type="entry name" value="HHH_5"/>
    <property type="match status" value="1"/>
</dbReference>
<dbReference type="GO" id="GO:0005524">
    <property type="term" value="F:ATP binding"/>
    <property type="evidence" value="ECO:0007669"/>
    <property type="project" value="InterPro"/>
</dbReference>
<comment type="domain">
    <text evidence="6">Has three domains with a flexible linker between the domains II and III and assumes an 'L' shape. Domain III is highly mobile and contacts RuvB.</text>
</comment>
<keyword evidence="1 6" id="KW-0963">Cytoplasm</keyword>
<dbReference type="AlphaFoldDB" id="A0A2G9YHZ7"/>
<dbReference type="Gene3D" id="1.10.150.20">
    <property type="entry name" value="5' to 3' exonuclease, C-terminal subdomain"/>
    <property type="match status" value="1"/>
</dbReference>
<dbReference type="Pfam" id="PF01330">
    <property type="entry name" value="RuvA_N"/>
    <property type="match status" value="1"/>
</dbReference>
<dbReference type="SUPFAM" id="SSF47781">
    <property type="entry name" value="RuvA domain 2-like"/>
    <property type="match status" value="1"/>
</dbReference>
<evidence type="ECO:0000256" key="5">
    <source>
        <dbReference type="ARBA" id="ARBA00023204"/>
    </source>
</evidence>
<name>A0A2G9YHZ7_9BACT</name>
<dbReference type="EMBL" id="PCRK01000155">
    <property type="protein sequence ID" value="PIP18868.1"/>
    <property type="molecule type" value="Genomic_DNA"/>
</dbReference>
<dbReference type="GO" id="GO:0000400">
    <property type="term" value="F:four-way junction DNA binding"/>
    <property type="evidence" value="ECO:0007669"/>
    <property type="project" value="UniProtKB-UniRule"/>
</dbReference>
<proteinExistence type="inferred from homology"/>
<protein>
    <recommendedName>
        <fullName evidence="6">Holliday junction branch migration complex subunit RuvA</fullName>
    </recommendedName>
</protein>
<evidence type="ECO:0000256" key="3">
    <source>
        <dbReference type="ARBA" id="ARBA00023125"/>
    </source>
</evidence>
<reference evidence="8 9" key="1">
    <citation type="submission" date="2017-09" db="EMBL/GenBank/DDBJ databases">
        <title>Depth-based differentiation of microbial function through sediment-hosted aquifers and enrichment of novel symbionts in the deep terrestrial subsurface.</title>
        <authorList>
            <person name="Probst A.J."/>
            <person name="Ladd B."/>
            <person name="Jarett J.K."/>
            <person name="Geller-Mcgrath D.E."/>
            <person name="Sieber C.M."/>
            <person name="Emerson J.B."/>
            <person name="Anantharaman K."/>
            <person name="Thomas B.C."/>
            <person name="Malmstrom R."/>
            <person name="Stieglmeier M."/>
            <person name="Klingl A."/>
            <person name="Woyke T."/>
            <person name="Ryan C.M."/>
            <person name="Banfield J.F."/>
        </authorList>
    </citation>
    <scope>NUCLEOTIDE SEQUENCE [LARGE SCALE GENOMIC DNA]</scope>
    <source>
        <strain evidence="8">CG23_combo_of_CG06-09_8_20_14_all_41_10</strain>
    </source>
</reference>
<organism evidence="8 9">
    <name type="scientific">Candidatus Sherwoodlollariibacterium unditelluris</name>
    <dbReference type="NCBI Taxonomy" id="1974757"/>
    <lineage>
        <taxon>Bacteria</taxon>
        <taxon>Pseudomonadati</taxon>
        <taxon>Candidatus Omnitrophota</taxon>
        <taxon>Candidatus Sherwoodlollariibacterium</taxon>
    </lineage>
</organism>
<comment type="function">
    <text evidence="6">The RuvA-RuvB-RuvC complex processes Holliday junction (HJ) DNA during genetic recombination and DNA repair, while the RuvA-RuvB complex plays an important role in the rescue of blocked DNA replication forks via replication fork reversal (RFR). RuvA specifically binds to HJ cruciform DNA, conferring on it an open structure. The RuvB hexamer acts as an ATP-dependent pump, pulling dsDNA into and through the RuvAB complex. HJ branch migration allows RuvC to scan DNA until it finds its consensus sequence, where it cleaves and resolves the cruciform DNA.</text>
</comment>
<dbReference type="InterPro" id="IPR012340">
    <property type="entry name" value="NA-bd_OB-fold"/>
</dbReference>
<comment type="subcellular location">
    <subcellularLocation>
        <location evidence="6">Cytoplasm</location>
    </subcellularLocation>
</comment>
<dbReference type="HAMAP" id="MF_00031">
    <property type="entry name" value="DNA_HJ_migration_RuvA"/>
    <property type="match status" value="1"/>
</dbReference>
<comment type="similarity">
    <text evidence="6">Belongs to the RuvA family.</text>
</comment>
<dbReference type="GO" id="GO:0006310">
    <property type="term" value="P:DNA recombination"/>
    <property type="evidence" value="ECO:0007669"/>
    <property type="project" value="UniProtKB-UniRule"/>
</dbReference>
<dbReference type="GO" id="GO:0048476">
    <property type="term" value="C:Holliday junction resolvase complex"/>
    <property type="evidence" value="ECO:0007669"/>
    <property type="project" value="UniProtKB-UniRule"/>
</dbReference>
<evidence type="ECO:0000259" key="7">
    <source>
        <dbReference type="Pfam" id="PF01330"/>
    </source>
</evidence>
<dbReference type="GO" id="GO:0009378">
    <property type="term" value="F:four-way junction helicase activity"/>
    <property type="evidence" value="ECO:0007669"/>
    <property type="project" value="InterPro"/>
</dbReference>
<comment type="subunit">
    <text evidence="6">Homotetramer. Forms an RuvA(8)-RuvB(12)-Holliday junction (HJ) complex. HJ DNA is sandwiched between 2 RuvA tetramers; dsDNA enters through RuvA and exits via RuvB. An RuvB hexamer assembles on each DNA strand where it exits the tetramer. Each RuvB hexamer is contacted by two RuvA subunits (via domain III) on 2 adjacent RuvB subunits; this complex drives branch migration. In the full resolvosome a probable DNA-RuvA(4)-RuvB(12)-RuvC(2) complex forms which resolves the HJ.</text>
</comment>
<comment type="caution">
    <text evidence="8">The sequence shown here is derived from an EMBL/GenBank/DDBJ whole genome shotgun (WGS) entry which is preliminary data.</text>
</comment>
<keyword evidence="5 6" id="KW-0234">DNA repair</keyword>
<evidence type="ECO:0000313" key="8">
    <source>
        <dbReference type="EMBL" id="PIP18868.1"/>
    </source>
</evidence>
<evidence type="ECO:0000256" key="1">
    <source>
        <dbReference type="ARBA" id="ARBA00022490"/>
    </source>
</evidence>
<sequence>MISGISGKLVEKGSNYLILDVNGISYQVLIPATVMQRIDEAIGADGKISLKTFHYLQSDSAKSIPVLIGFLNDIEKGFFEIFITVSGIGPRAALRALNKPISEIARAIDEADLVYLKSLPGIGEQRAREIIAKLQNKIGRFGLIQDSLRQKESSVKAKGISEEALAVLVQLEYKKHEALSMIKRALDLSPDIQTTEELLNLVYKQKKVK</sequence>
<dbReference type="InterPro" id="IPR013849">
    <property type="entry name" value="DNA_helicase_Holl-junc_RuvA_I"/>
</dbReference>
<dbReference type="NCBIfam" id="TIGR00084">
    <property type="entry name" value="ruvA"/>
    <property type="match status" value="1"/>
</dbReference>
<keyword evidence="2 6" id="KW-0227">DNA damage</keyword>
<accession>A0A2G9YHZ7</accession>
<dbReference type="GO" id="GO:0006281">
    <property type="term" value="P:DNA repair"/>
    <property type="evidence" value="ECO:0007669"/>
    <property type="project" value="UniProtKB-UniRule"/>
</dbReference>
<feature type="domain" description="DNA helicase Holliday junction RuvA type" evidence="7">
    <location>
        <begin position="1"/>
        <end position="59"/>
    </location>
</feature>
<dbReference type="SUPFAM" id="SSF50249">
    <property type="entry name" value="Nucleic acid-binding proteins"/>
    <property type="match status" value="1"/>
</dbReference>
<feature type="region of interest" description="Domain III" evidence="6">
    <location>
        <begin position="162"/>
        <end position="209"/>
    </location>
</feature>
<evidence type="ECO:0000256" key="6">
    <source>
        <dbReference type="HAMAP-Rule" id="MF_00031"/>
    </source>
</evidence>
<evidence type="ECO:0000256" key="2">
    <source>
        <dbReference type="ARBA" id="ARBA00022763"/>
    </source>
</evidence>
<dbReference type="GO" id="GO:0005737">
    <property type="term" value="C:cytoplasm"/>
    <property type="evidence" value="ECO:0007669"/>
    <property type="project" value="UniProtKB-SubCell"/>
</dbReference>
<keyword evidence="4 6" id="KW-0233">DNA recombination</keyword>
<gene>
    <name evidence="6" type="primary">ruvA</name>
    <name evidence="8" type="ORF">COX41_05975</name>
</gene>
<evidence type="ECO:0000313" key="9">
    <source>
        <dbReference type="Proteomes" id="UP000231292"/>
    </source>
</evidence>
<comment type="caution">
    <text evidence="6">Lacks conserved residue(s) required for the propagation of feature annotation.</text>
</comment>
<dbReference type="Proteomes" id="UP000231292">
    <property type="component" value="Unassembled WGS sequence"/>
</dbReference>
<keyword evidence="3 6" id="KW-0238">DNA-binding</keyword>
<evidence type="ECO:0000256" key="4">
    <source>
        <dbReference type="ARBA" id="ARBA00023172"/>
    </source>
</evidence>
<dbReference type="InterPro" id="IPR010994">
    <property type="entry name" value="RuvA_2-like"/>
</dbReference>
<dbReference type="Gene3D" id="2.40.50.140">
    <property type="entry name" value="Nucleic acid-binding proteins"/>
    <property type="match status" value="1"/>
</dbReference>